<dbReference type="PANTHER" id="PTHR48081:SF13">
    <property type="entry name" value="ALPHA_BETA HYDROLASE"/>
    <property type="match status" value="1"/>
</dbReference>
<feature type="active site" evidence="3">
    <location>
        <position position="160"/>
    </location>
</feature>
<dbReference type="EMBL" id="PKIZ01000003">
    <property type="protein sequence ID" value="PKZ42388.1"/>
    <property type="molecule type" value="Genomic_DNA"/>
</dbReference>
<gene>
    <name evidence="6" type="ORF">CYJ76_02175</name>
</gene>
<evidence type="ECO:0000256" key="4">
    <source>
        <dbReference type="SAM" id="SignalP"/>
    </source>
</evidence>
<comment type="similarity">
    <text evidence="1">Belongs to the 'GDXG' lipolytic enzyme family.</text>
</comment>
<dbReference type="GO" id="GO:0016787">
    <property type="term" value="F:hydrolase activity"/>
    <property type="evidence" value="ECO:0007669"/>
    <property type="project" value="UniProtKB-KW"/>
</dbReference>
<dbReference type="RefSeq" id="WP_101849123.1">
    <property type="nucleotide sequence ID" value="NZ_PKIZ01000003.1"/>
</dbReference>
<comment type="caution">
    <text evidence="6">The sequence shown here is derived from an EMBL/GenBank/DDBJ whole genome shotgun (WGS) entry which is preliminary data.</text>
</comment>
<evidence type="ECO:0000313" key="6">
    <source>
        <dbReference type="EMBL" id="PKZ42388.1"/>
    </source>
</evidence>
<feature type="domain" description="BD-FAE-like" evidence="5">
    <location>
        <begin position="75"/>
        <end position="264"/>
    </location>
</feature>
<dbReference type="Proteomes" id="UP000234206">
    <property type="component" value="Unassembled WGS sequence"/>
</dbReference>
<dbReference type="Gene3D" id="3.40.50.1820">
    <property type="entry name" value="alpha/beta hydrolase"/>
    <property type="match status" value="1"/>
</dbReference>
<protein>
    <recommendedName>
        <fullName evidence="5">BD-FAE-like domain-containing protein</fullName>
    </recommendedName>
</protein>
<keyword evidence="7" id="KW-1185">Reference proteome</keyword>
<dbReference type="SUPFAM" id="SSF53474">
    <property type="entry name" value="alpha/beta-Hydrolases"/>
    <property type="match status" value="1"/>
</dbReference>
<evidence type="ECO:0000313" key="7">
    <source>
        <dbReference type="Proteomes" id="UP000234206"/>
    </source>
</evidence>
<reference evidence="6 7" key="1">
    <citation type="submission" date="2017-12" db="EMBL/GenBank/DDBJ databases">
        <title>Phylogenetic diversity of female urinary microbiome.</title>
        <authorList>
            <person name="Thomas-White K."/>
            <person name="Wolfe A.J."/>
        </authorList>
    </citation>
    <scope>NUCLEOTIDE SEQUENCE [LARGE SCALE GENOMIC DNA]</scope>
    <source>
        <strain evidence="6 7">UMB1298</strain>
    </source>
</reference>
<evidence type="ECO:0000259" key="5">
    <source>
        <dbReference type="Pfam" id="PF20434"/>
    </source>
</evidence>
<evidence type="ECO:0000256" key="1">
    <source>
        <dbReference type="ARBA" id="ARBA00010515"/>
    </source>
</evidence>
<keyword evidence="2" id="KW-0378">Hydrolase</keyword>
<name>A0A2I1PCM7_9MICO</name>
<dbReference type="InterPro" id="IPR050300">
    <property type="entry name" value="GDXG_lipolytic_enzyme"/>
</dbReference>
<dbReference type="InterPro" id="IPR029058">
    <property type="entry name" value="AB_hydrolase_fold"/>
</dbReference>
<keyword evidence="4" id="KW-0732">Signal</keyword>
<dbReference type="AlphaFoldDB" id="A0A2I1PCM7"/>
<dbReference type="Pfam" id="PF20434">
    <property type="entry name" value="BD-FAE"/>
    <property type="match status" value="1"/>
</dbReference>
<dbReference type="PROSITE" id="PS51257">
    <property type="entry name" value="PROKAR_LIPOPROTEIN"/>
    <property type="match status" value="1"/>
</dbReference>
<evidence type="ECO:0000256" key="2">
    <source>
        <dbReference type="ARBA" id="ARBA00022801"/>
    </source>
</evidence>
<accession>A0A2I1PCM7</accession>
<organism evidence="6 7">
    <name type="scientific">Kytococcus schroeteri</name>
    <dbReference type="NCBI Taxonomy" id="138300"/>
    <lineage>
        <taxon>Bacteria</taxon>
        <taxon>Bacillati</taxon>
        <taxon>Actinomycetota</taxon>
        <taxon>Actinomycetes</taxon>
        <taxon>Micrococcales</taxon>
        <taxon>Kytococcaceae</taxon>
        <taxon>Kytococcus</taxon>
    </lineage>
</organism>
<dbReference type="PROSITE" id="PS01174">
    <property type="entry name" value="LIPASE_GDXG_SER"/>
    <property type="match status" value="1"/>
</dbReference>
<sequence>MPTRHRLAPLASLTAACLVLAACSDDGGGPTAPDPASPATVTAPDGEAATWSDWVSYGPDERQRYLMLPGEQDGGVAVLVHGGSWVGGTAGAYVDPASPLNALVRALHDDGWWVAAVEYRYADRAPWPATADDVHAATRHAVRAAREQGADARLLLAGDSAGGHLAALEGTTHPREVDVVAAYYGLHDFTTSAGQRTARGCPQVDVGAPNVFGTEPTTPQQLERARAASPVHRVTPDSPPMVLLHGQDDCIVPPEQSQQMHDALADAHVPVELVSLPGQGHGGPAFTDGTTLPAVLDFVDEHAPAAGAASGAAG</sequence>
<dbReference type="InterPro" id="IPR049492">
    <property type="entry name" value="BD-FAE-like_dom"/>
</dbReference>
<evidence type="ECO:0000256" key="3">
    <source>
        <dbReference type="PROSITE-ProRule" id="PRU10038"/>
    </source>
</evidence>
<dbReference type="OrthoDB" id="9803828at2"/>
<dbReference type="InterPro" id="IPR033140">
    <property type="entry name" value="Lipase_GDXG_put_SER_AS"/>
</dbReference>
<feature type="chain" id="PRO_5014154477" description="BD-FAE-like domain-containing protein" evidence="4">
    <location>
        <begin position="22"/>
        <end position="314"/>
    </location>
</feature>
<proteinExistence type="inferred from homology"/>
<feature type="signal peptide" evidence="4">
    <location>
        <begin position="1"/>
        <end position="21"/>
    </location>
</feature>
<dbReference type="PANTHER" id="PTHR48081">
    <property type="entry name" value="AB HYDROLASE SUPERFAMILY PROTEIN C4A8.06C"/>
    <property type="match status" value="1"/>
</dbReference>